<dbReference type="GO" id="GO:0022857">
    <property type="term" value="F:transmembrane transporter activity"/>
    <property type="evidence" value="ECO:0007669"/>
    <property type="project" value="TreeGrafter"/>
</dbReference>
<evidence type="ECO:0000313" key="10">
    <source>
        <dbReference type="Proteomes" id="UP000190897"/>
    </source>
</evidence>
<evidence type="ECO:0000256" key="3">
    <source>
        <dbReference type="ARBA" id="ARBA00022692"/>
    </source>
</evidence>
<evidence type="ECO:0000256" key="1">
    <source>
        <dbReference type="ARBA" id="ARBA00004651"/>
    </source>
</evidence>
<dbReference type="RefSeq" id="WP_082213574.1">
    <property type="nucleotide sequence ID" value="NZ_FUZA01000001.1"/>
</dbReference>
<feature type="transmembrane region" description="Helical" evidence="6">
    <location>
        <begin position="767"/>
        <end position="787"/>
    </location>
</feature>
<feature type="transmembrane region" description="Helical" evidence="6">
    <location>
        <begin position="431"/>
        <end position="456"/>
    </location>
</feature>
<dbReference type="Pfam" id="PF02687">
    <property type="entry name" value="FtsX"/>
    <property type="match status" value="2"/>
</dbReference>
<reference evidence="10" key="1">
    <citation type="submission" date="2017-02" db="EMBL/GenBank/DDBJ databases">
        <authorList>
            <person name="Varghese N."/>
            <person name="Submissions S."/>
        </authorList>
    </citation>
    <scope>NUCLEOTIDE SEQUENCE [LARGE SCALE GENOMIC DNA]</scope>
    <source>
        <strain evidence="10">DSM 22270</strain>
    </source>
</reference>
<feature type="transmembrane region" description="Helical" evidence="6">
    <location>
        <begin position="725"/>
        <end position="747"/>
    </location>
</feature>
<sequence>MIKNYLITSFRNLRRNWNFTLINITGLTLGLACCLLIFFTVRYELSFDQQHKNVDRIFRILKHTKGEVDKGYNTGMPLPALAALRNDFPEIRNQISCTYAMRGALITIGEGPNRKKHFEQSNAVSFIDPQYFKLFDYKWLKGSAASSLNNPGAVVLSESQAKKYFGNADPMGKTIRVENNMNFVVTGIIQDPPATTNFPFTTMLSFASLKGYGAFTNWDDWQSTYGGGQMYMMLPANVSEEKMEQQLVSFVKKYREPKDAAVEEYILQPVNDIHFDTKTSNYTGRTISKGMIWAMVLVGMFILITACVNFINLATAQALRRAREVGVRKVLGSTRGQLLRQYFSETAVITVLSVILALIVAQIVLPSVANILNVKAEGVIFVTDISIMAFLAVLTVITTVLAGFYPAMVVSGYQPILALKGKMRTAGGGQASLRSGLIVLQFTISQIVLIGTLIAYSQMKYFRTLDLGFQKDEIISMPIPAQDPGVLEGLYAKLVNEPGIKSMSFSAFTPMSRSNWQTGFKYENDAEFLDFEVVMRPADTAYVKTYGLKMAAGRMYLPADTMREYVVNEAFVKKQGFKNPADIIGKRLTIGGSEFKLPIVGVVKNFNTYSLHREIIPCVLTTQRGNYGTLGIKLNKNADAKQIERIEKVWSATFPDYLFSYTFLDETLNSFYEKESKLFDLFKILTGIAIFIGCLGLYGVVAFMAESRMKEMGIRKAIGASAFNIFSLFSVDFVKLVVIALTIASPVAWYVMKGWLQDFTYQVEISAWLYVLAGVGAIIIALITISFQSIKAALVNPVTSLRSE</sequence>
<feature type="domain" description="MacB-like periplasmic core" evidence="8">
    <location>
        <begin position="20"/>
        <end position="248"/>
    </location>
</feature>
<name>A0A1T5CCE1_9BACT</name>
<organism evidence="9 10">
    <name type="scientific">Dyadobacter psychrophilus</name>
    <dbReference type="NCBI Taxonomy" id="651661"/>
    <lineage>
        <taxon>Bacteria</taxon>
        <taxon>Pseudomonadati</taxon>
        <taxon>Bacteroidota</taxon>
        <taxon>Cytophagia</taxon>
        <taxon>Cytophagales</taxon>
        <taxon>Spirosomataceae</taxon>
        <taxon>Dyadobacter</taxon>
    </lineage>
</organism>
<keyword evidence="3 6" id="KW-0812">Transmembrane</keyword>
<keyword evidence="2" id="KW-1003">Cell membrane</keyword>
<evidence type="ECO:0000259" key="8">
    <source>
        <dbReference type="Pfam" id="PF12704"/>
    </source>
</evidence>
<dbReference type="PROSITE" id="PS51257">
    <property type="entry name" value="PROKAR_LIPOPROTEIN"/>
    <property type="match status" value="1"/>
</dbReference>
<dbReference type="AlphaFoldDB" id="A0A1T5CCE1"/>
<keyword evidence="5 6" id="KW-0472">Membrane</keyword>
<feature type="transmembrane region" description="Helical" evidence="6">
    <location>
        <begin position="21"/>
        <end position="41"/>
    </location>
</feature>
<comment type="subcellular location">
    <subcellularLocation>
        <location evidence="1">Cell membrane</location>
        <topology evidence="1">Multi-pass membrane protein</topology>
    </subcellularLocation>
</comment>
<feature type="domain" description="MacB-like periplasmic core" evidence="8">
    <location>
        <begin position="503"/>
        <end position="644"/>
    </location>
</feature>
<feature type="transmembrane region" description="Helical" evidence="6">
    <location>
        <begin position="385"/>
        <end position="410"/>
    </location>
</feature>
<dbReference type="Pfam" id="PF12704">
    <property type="entry name" value="MacB_PCD"/>
    <property type="match status" value="2"/>
</dbReference>
<evidence type="ECO:0000256" key="5">
    <source>
        <dbReference type="ARBA" id="ARBA00023136"/>
    </source>
</evidence>
<dbReference type="GO" id="GO:0005886">
    <property type="term" value="C:plasma membrane"/>
    <property type="evidence" value="ECO:0007669"/>
    <property type="project" value="UniProtKB-SubCell"/>
</dbReference>
<dbReference type="PANTHER" id="PTHR30572">
    <property type="entry name" value="MEMBRANE COMPONENT OF TRANSPORTER-RELATED"/>
    <property type="match status" value="1"/>
</dbReference>
<dbReference type="InterPro" id="IPR003838">
    <property type="entry name" value="ABC3_permease_C"/>
</dbReference>
<evidence type="ECO:0000313" key="9">
    <source>
        <dbReference type="EMBL" id="SKB56760.1"/>
    </source>
</evidence>
<dbReference type="InterPro" id="IPR025857">
    <property type="entry name" value="MacB_PCD"/>
</dbReference>
<feature type="transmembrane region" description="Helical" evidence="6">
    <location>
        <begin position="291"/>
        <end position="313"/>
    </location>
</feature>
<evidence type="ECO:0000256" key="2">
    <source>
        <dbReference type="ARBA" id="ARBA00022475"/>
    </source>
</evidence>
<evidence type="ECO:0000256" key="4">
    <source>
        <dbReference type="ARBA" id="ARBA00022989"/>
    </source>
</evidence>
<feature type="domain" description="ABC3 transporter permease C-terminal" evidence="7">
    <location>
        <begin position="298"/>
        <end position="414"/>
    </location>
</feature>
<evidence type="ECO:0000259" key="7">
    <source>
        <dbReference type="Pfam" id="PF02687"/>
    </source>
</evidence>
<dbReference type="Proteomes" id="UP000190897">
    <property type="component" value="Unassembled WGS sequence"/>
</dbReference>
<accession>A0A1T5CCE1</accession>
<keyword evidence="4 6" id="KW-1133">Transmembrane helix</keyword>
<feature type="transmembrane region" description="Helical" evidence="6">
    <location>
        <begin position="684"/>
        <end position="705"/>
    </location>
</feature>
<dbReference type="PANTHER" id="PTHR30572:SF18">
    <property type="entry name" value="ABC-TYPE MACROLIDE FAMILY EXPORT SYSTEM PERMEASE COMPONENT 2"/>
    <property type="match status" value="1"/>
</dbReference>
<keyword evidence="10" id="KW-1185">Reference proteome</keyword>
<gene>
    <name evidence="9" type="ORF">SAMN05660293_01071</name>
</gene>
<evidence type="ECO:0000256" key="6">
    <source>
        <dbReference type="SAM" id="Phobius"/>
    </source>
</evidence>
<dbReference type="OrthoDB" id="5933722at2"/>
<dbReference type="STRING" id="651661.SAMN05660293_01071"/>
<proteinExistence type="predicted"/>
<dbReference type="InterPro" id="IPR050250">
    <property type="entry name" value="Macrolide_Exporter_MacB"/>
</dbReference>
<dbReference type="EMBL" id="FUZA01000001">
    <property type="protein sequence ID" value="SKB56760.1"/>
    <property type="molecule type" value="Genomic_DNA"/>
</dbReference>
<protein>
    <submittedName>
        <fullName evidence="9">FtsX-like permease family protein</fullName>
    </submittedName>
</protein>
<feature type="domain" description="ABC3 transporter permease C-terminal" evidence="7">
    <location>
        <begin position="684"/>
        <end position="793"/>
    </location>
</feature>
<feature type="transmembrane region" description="Helical" evidence="6">
    <location>
        <begin position="342"/>
        <end position="365"/>
    </location>
</feature>